<sequence>MTKIALNKSSLNEQKKQLKTFNRYLPALELKREQLMLELKKARAQVEQKKRQIDKMKEFVAEQLPMLAAETINLDDLLKINNVEYDVENRLGLKLPTLKSIDVSIVEYSFLAKPHWVDNLVKRLQQMVQLLVELQLLEHRAVLLADSLRTTTQRVNLFSNVLIPKTGENIKKIRLFLDDQERAAVVRSKISKAKAQAKNAQASAGRAAI</sequence>
<evidence type="ECO:0000256" key="4">
    <source>
        <dbReference type="SAM" id="Coils"/>
    </source>
</evidence>
<keyword evidence="2" id="KW-0813">Transport</keyword>
<evidence type="ECO:0000313" key="6">
    <source>
        <dbReference type="Proteomes" id="UP000434580"/>
    </source>
</evidence>
<keyword evidence="3" id="KW-0406">Ion transport</keyword>
<organism evidence="5 6">
    <name type="scientific">BD1-7 clade bacterium</name>
    <dbReference type="NCBI Taxonomy" id="2029982"/>
    <lineage>
        <taxon>Bacteria</taxon>
        <taxon>Pseudomonadati</taxon>
        <taxon>Pseudomonadota</taxon>
        <taxon>Gammaproteobacteria</taxon>
        <taxon>Cellvibrionales</taxon>
        <taxon>Spongiibacteraceae</taxon>
        <taxon>BD1-7 clade</taxon>
    </lineage>
</organism>
<proteinExistence type="inferred from homology"/>
<dbReference type="Proteomes" id="UP000434580">
    <property type="component" value="Unassembled WGS sequence"/>
</dbReference>
<protein>
    <submittedName>
        <fullName evidence="5">V-type sodium ATPase subunit D</fullName>
    </submittedName>
</protein>
<dbReference type="NCBIfam" id="NF002565">
    <property type="entry name" value="PRK02195.1"/>
    <property type="match status" value="1"/>
</dbReference>
<feature type="coiled-coil region" evidence="4">
    <location>
        <begin position="25"/>
        <end position="59"/>
    </location>
</feature>
<dbReference type="GO" id="GO:0046961">
    <property type="term" value="F:proton-transporting ATPase activity, rotational mechanism"/>
    <property type="evidence" value="ECO:0007669"/>
    <property type="project" value="InterPro"/>
</dbReference>
<dbReference type="InterPro" id="IPR002699">
    <property type="entry name" value="V_ATPase_D"/>
</dbReference>
<dbReference type="Pfam" id="PF01813">
    <property type="entry name" value="ATP-synt_D"/>
    <property type="match status" value="1"/>
</dbReference>
<evidence type="ECO:0000256" key="2">
    <source>
        <dbReference type="ARBA" id="ARBA00022448"/>
    </source>
</evidence>
<accession>A0A5S9QHN2</accession>
<name>A0A5S9QHN2_9GAMM</name>
<evidence type="ECO:0000313" key="5">
    <source>
        <dbReference type="EMBL" id="CAA0117119.1"/>
    </source>
</evidence>
<comment type="similarity">
    <text evidence="1">Belongs to the V-ATPase D subunit family.</text>
</comment>
<evidence type="ECO:0000256" key="3">
    <source>
        <dbReference type="ARBA" id="ARBA00023065"/>
    </source>
</evidence>
<dbReference type="Gene3D" id="1.10.287.3240">
    <property type="match status" value="1"/>
</dbReference>
<dbReference type="AlphaFoldDB" id="A0A5S9QHN2"/>
<dbReference type="NCBIfam" id="TIGR00309">
    <property type="entry name" value="V_ATPase_subD"/>
    <property type="match status" value="1"/>
</dbReference>
<keyword evidence="4" id="KW-0175">Coiled coil</keyword>
<dbReference type="PANTHER" id="PTHR11671">
    <property type="entry name" value="V-TYPE ATP SYNTHASE SUBUNIT D"/>
    <property type="match status" value="1"/>
</dbReference>
<reference evidence="5 6" key="1">
    <citation type="submission" date="2019-11" db="EMBL/GenBank/DDBJ databases">
        <authorList>
            <person name="Holert J."/>
        </authorList>
    </citation>
    <scope>NUCLEOTIDE SEQUENCE [LARGE SCALE GENOMIC DNA]</scope>
    <source>
        <strain evidence="5">BC5_2</strain>
    </source>
</reference>
<dbReference type="EMBL" id="CACSII010000019">
    <property type="protein sequence ID" value="CAA0117119.1"/>
    <property type="molecule type" value="Genomic_DNA"/>
</dbReference>
<gene>
    <name evidence="5" type="primary">ntpD</name>
    <name evidence="5" type="ORF">DPBNPPHM_02195</name>
</gene>
<dbReference type="OrthoDB" id="5637912at2"/>
<evidence type="ECO:0000256" key="1">
    <source>
        <dbReference type="ARBA" id="ARBA00005850"/>
    </source>
</evidence>